<dbReference type="GO" id="GO:0007623">
    <property type="term" value="P:circadian rhythm"/>
    <property type="evidence" value="ECO:0007669"/>
    <property type="project" value="UniProtKB-ARBA"/>
</dbReference>
<dbReference type="InParanoid" id="A0A2J7QTI1"/>
<dbReference type="PANTHER" id="PTHR11008">
    <property type="entry name" value="PROTEIN TAKEOUT-LIKE PROTEIN"/>
    <property type="match status" value="1"/>
</dbReference>
<dbReference type="Pfam" id="PF06585">
    <property type="entry name" value="JHBP"/>
    <property type="match status" value="1"/>
</dbReference>
<evidence type="ECO:0000256" key="3">
    <source>
        <dbReference type="ARBA" id="ARBA00060902"/>
    </source>
</evidence>
<keyword evidence="1 4" id="KW-0732">Signal</keyword>
<evidence type="ECO:0000313" key="6">
    <source>
        <dbReference type="Proteomes" id="UP000235965"/>
    </source>
</evidence>
<sequence>MERTHRIFVLCLVVFGCAALQLPDYMKPCSRSDPNFNACALQQGREAMSRMVQGDDKYGVPVLDPLLIRKLTTTYNGFTATTRNSTVVGVKGVVIEDISFDFDKQLVRVAFMFPTLQFNGLYEMSGKLAGLPISGKGDYDLFLSGLSGNYSTNYTLARLRDGQLHAMPQSYAVDFDIRGLKVHFGNLFKGNRLLGNSINDFINENWRLVVEELGKPVLTSLGSIVHEVLLNLAEKIPYDELFAA</sequence>
<dbReference type="Gene3D" id="3.15.10.30">
    <property type="entry name" value="Haemolymph juvenile hormone binding protein"/>
    <property type="match status" value="1"/>
</dbReference>
<dbReference type="InterPro" id="IPR010562">
    <property type="entry name" value="Haemolymph_juvenile_hormone-bd"/>
</dbReference>
<dbReference type="PROSITE" id="PS51257">
    <property type="entry name" value="PROKAR_LIPOPROTEIN"/>
    <property type="match status" value="1"/>
</dbReference>
<evidence type="ECO:0000256" key="4">
    <source>
        <dbReference type="SAM" id="SignalP"/>
    </source>
</evidence>
<dbReference type="OrthoDB" id="8194225at2759"/>
<name>A0A2J7QTI1_9NEOP</name>
<evidence type="ECO:0000256" key="2">
    <source>
        <dbReference type="ARBA" id="ARBA00023108"/>
    </source>
</evidence>
<organism evidence="5 6">
    <name type="scientific">Cryptotermes secundus</name>
    <dbReference type="NCBI Taxonomy" id="105785"/>
    <lineage>
        <taxon>Eukaryota</taxon>
        <taxon>Metazoa</taxon>
        <taxon>Ecdysozoa</taxon>
        <taxon>Arthropoda</taxon>
        <taxon>Hexapoda</taxon>
        <taxon>Insecta</taxon>
        <taxon>Pterygota</taxon>
        <taxon>Neoptera</taxon>
        <taxon>Polyneoptera</taxon>
        <taxon>Dictyoptera</taxon>
        <taxon>Blattodea</taxon>
        <taxon>Blattoidea</taxon>
        <taxon>Termitoidae</taxon>
        <taxon>Kalotermitidae</taxon>
        <taxon>Cryptotermitinae</taxon>
        <taxon>Cryptotermes</taxon>
    </lineage>
</organism>
<dbReference type="FunFam" id="3.15.10.30:FF:000001">
    <property type="entry name" value="Takeout-like protein 1"/>
    <property type="match status" value="1"/>
</dbReference>
<keyword evidence="2" id="KW-0090">Biological rhythms</keyword>
<dbReference type="PANTHER" id="PTHR11008:SF41">
    <property type="entry name" value="RE70318P"/>
    <property type="match status" value="1"/>
</dbReference>
<evidence type="ECO:0000313" key="5">
    <source>
        <dbReference type="EMBL" id="PNF31887.1"/>
    </source>
</evidence>
<comment type="caution">
    <text evidence="5">The sequence shown here is derived from an EMBL/GenBank/DDBJ whole genome shotgun (WGS) entry which is preliminary data.</text>
</comment>
<dbReference type="STRING" id="105785.A0A2J7QTI1"/>
<dbReference type="EMBL" id="NEVH01011194">
    <property type="protein sequence ID" value="PNF31887.1"/>
    <property type="molecule type" value="Genomic_DNA"/>
</dbReference>
<protein>
    <recommendedName>
        <fullName evidence="7">Protein takeout</fullName>
    </recommendedName>
</protein>
<evidence type="ECO:0000256" key="1">
    <source>
        <dbReference type="ARBA" id="ARBA00022729"/>
    </source>
</evidence>
<keyword evidence="6" id="KW-1185">Reference proteome</keyword>
<dbReference type="GO" id="GO:0005615">
    <property type="term" value="C:extracellular space"/>
    <property type="evidence" value="ECO:0007669"/>
    <property type="project" value="TreeGrafter"/>
</dbReference>
<accession>A0A2J7QTI1</accession>
<feature type="chain" id="PRO_5014337282" description="Protein takeout" evidence="4">
    <location>
        <begin position="20"/>
        <end position="244"/>
    </location>
</feature>
<dbReference type="InterPro" id="IPR038606">
    <property type="entry name" value="To_sf"/>
</dbReference>
<dbReference type="Proteomes" id="UP000235965">
    <property type="component" value="Unassembled WGS sequence"/>
</dbReference>
<feature type="signal peptide" evidence="4">
    <location>
        <begin position="1"/>
        <end position="19"/>
    </location>
</feature>
<dbReference type="SMART" id="SM00700">
    <property type="entry name" value="JHBP"/>
    <property type="match status" value="1"/>
</dbReference>
<dbReference type="AlphaFoldDB" id="A0A2J7QTI1"/>
<proteinExistence type="inferred from homology"/>
<evidence type="ECO:0008006" key="7">
    <source>
        <dbReference type="Google" id="ProtNLM"/>
    </source>
</evidence>
<reference evidence="5 6" key="1">
    <citation type="submission" date="2017-12" db="EMBL/GenBank/DDBJ databases">
        <title>Hemimetabolous genomes reveal molecular basis of termite eusociality.</title>
        <authorList>
            <person name="Harrison M.C."/>
            <person name="Jongepier E."/>
            <person name="Robertson H.M."/>
            <person name="Arning N."/>
            <person name="Bitard-Feildel T."/>
            <person name="Chao H."/>
            <person name="Childers C.P."/>
            <person name="Dinh H."/>
            <person name="Doddapaneni H."/>
            <person name="Dugan S."/>
            <person name="Gowin J."/>
            <person name="Greiner C."/>
            <person name="Han Y."/>
            <person name="Hu H."/>
            <person name="Hughes D.S.T."/>
            <person name="Huylmans A.-K."/>
            <person name="Kemena C."/>
            <person name="Kremer L.P.M."/>
            <person name="Lee S.L."/>
            <person name="Lopez-Ezquerra A."/>
            <person name="Mallet L."/>
            <person name="Monroy-Kuhn J.M."/>
            <person name="Moser A."/>
            <person name="Murali S.C."/>
            <person name="Muzny D.M."/>
            <person name="Otani S."/>
            <person name="Piulachs M.-D."/>
            <person name="Poelchau M."/>
            <person name="Qu J."/>
            <person name="Schaub F."/>
            <person name="Wada-Katsumata A."/>
            <person name="Worley K.C."/>
            <person name="Xie Q."/>
            <person name="Ylla G."/>
            <person name="Poulsen M."/>
            <person name="Gibbs R.A."/>
            <person name="Schal C."/>
            <person name="Richards S."/>
            <person name="Belles X."/>
            <person name="Korb J."/>
            <person name="Bornberg-Bauer E."/>
        </authorList>
    </citation>
    <scope>NUCLEOTIDE SEQUENCE [LARGE SCALE GENOMIC DNA]</scope>
    <source>
        <tissue evidence="5">Whole body</tissue>
    </source>
</reference>
<gene>
    <name evidence="5" type="ORF">B7P43_G07893</name>
</gene>
<comment type="similarity">
    <text evidence="3">Belongs to the TO family.</text>
</comment>